<sequence length="59" mass="7007">MNNRIKLLEPQCWEHNEFGLNFNYEKFAELIVQECAELVDGRTFLYAGNTIREHFGVEE</sequence>
<proteinExistence type="predicted"/>
<organism evidence="1">
    <name type="scientific">uncultured Caudovirales phage</name>
    <dbReference type="NCBI Taxonomy" id="2100421"/>
    <lineage>
        <taxon>Viruses</taxon>
        <taxon>Duplodnaviria</taxon>
        <taxon>Heunggongvirae</taxon>
        <taxon>Uroviricota</taxon>
        <taxon>Caudoviricetes</taxon>
        <taxon>Peduoviridae</taxon>
        <taxon>Maltschvirus</taxon>
        <taxon>Maltschvirus maltsch</taxon>
    </lineage>
</organism>
<dbReference type="EMBL" id="LR797503">
    <property type="protein sequence ID" value="CAB4221522.1"/>
    <property type="molecule type" value="Genomic_DNA"/>
</dbReference>
<accession>A0A6J5T123</accession>
<gene>
    <name evidence="1" type="ORF">UFOVP1636_347</name>
</gene>
<name>A0A6J5T123_9CAUD</name>
<evidence type="ECO:0000313" key="1">
    <source>
        <dbReference type="EMBL" id="CAB4221522.1"/>
    </source>
</evidence>
<reference evidence="1" key="1">
    <citation type="submission" date="2020-05" db="EMBL/GenBank/DDBJ databases">
        <authorList>
            <person name="Chiriac C."/>
            <person name="Salcher M."/>
            <person name="Ghai R."/>
            <person name="Kavagutti S V."/>
        </authorList>
    </citation>
    <scope>NUCLEOTIDE SEQUENCE</scope>
</reference>
<protein>
    <submittedName>
        <fullName evidence="1">Uncharacterized protein</fullName>
    </submittedName>
</protein>